<feature type="region of interest" description="Disordered" evidence="1">
    <location>
        <begin position="48"/>
        <end position="77"/>
    </location>
</feature>
<evidence type="ECO:0000313" key="3">
    <source>
        <dbReference type="Proteomes" id="UP000519897"/>
    </source>
</evidence>
<sequence length="122" mass="13053">MRPNWSQVKTLSTLTTEGSAVKHSTRLTFFALPFLLLGTGSAGAIDWGNAGRNSETKPVPGQALPLPPTNGPQLPDGSFNCDTVTRMSWEQSRTVESAGTGPRQVRRCSRDGLSIEVTPPSN</sequence>
<dbReference type="RefSeq" id="WP_165135142.1">
    <property type="nucleotide sequence ID" value="NZ_CP049250.1"/>
</dbReference>
<protein>
    <submittedName>
        <fullName evidence="2">Uncharacterized protein</fullName>
    </submittedName>
</protein>
<proteinExistence type="predicted"/>
<dbReference type="AlphaFoldDB" id="A0A7W6PQ64"/>
<feature type="region of interest" description="Disordered" evidence="1">
    <location>
        <begin position="91"/>
        <end position="122"/>
    </location>
</feature>
<keyword evidence="3" id="KW-1185">Reference proteome</keyword>
<organism evidence="2 3">
    <name type="scientific">Rhizobium rhizoryzae</name>
    <dbReference type="NCBI Taxonomy" id="451876"/>
    <lineage>
        <taxon>Bacteria</taxon>
        <taxon>Pseudomonadati</taxon>
        <taxon>Pseudomonadota</taxon>
        <taxon>Alphaproteobacteria</taxon>
        <taxon>Hyphomicrobiales</taxon>
        <taxon>Rhizobiaceae</taxon>
        <taxon>Rhizobium/Agrobacterium group</taxon>
        <taxon>Rhizobium</taxon>
    </lineage>
</organism>
<dbReference type="Proteomes" id="UP000519897">
    <property type="component" value="Unassembled WGS sequence"/>
</dbReference>
<dbReference type="EMBL" id="JACIEC010000001">
    <property type="protein sequence ID" value="MBB4141597.1"/>
    <property type="molecule type" value="Genomic_DNA"/>
</dbReference>
<gene>
    <name evidence="2" type="ORF">GGQ72_000096</name>
</gene>
<evidence type="ECO:0000313" key="2">
    <source>
        <dbReference type="EMBL" id="MBB4141597.1"/>
    </source>
</evidence>
<accession>A0A7W6PQ64</accession>
<name>A0A7W6PQ64_9HYPH</name>
<reference evidence="2 3" key="1">
    <citation type="submission" date="2020-08" db="EMBL/GenBank/DDBJ databases">
        <title>Genomic Encyclopedia of Type Strains, Phase IV (KMG-IV): sequencing the most valuable type-strain genomes for metagenomic binning, comparative biology and taxonomic classification.</title>
        <authorList>
            <person name="Goeker M."/>
        </authorList>
    </citation>
    <scope>NUCLEOTIDE SEQUENCE [LARGE SCALE GENOMIC DNA]</scope>
    <source>
        <strain evidence="2 3">DSM 29514</strain>
    </source>
</reference>
<comment type="caution">
    <text evidence="2">The sequence shown here is derived from an EMBL/GenBank/DDBJ whole genome shotgun (WGS) entry which is preliminary data.</text>
</comment>
<evidence type="ECO:0000256" key="1">
    <source>
        <dbReference type="SAM" id="MobiDB-lite"/>
    </source>
</evidence>